<dbReference type="EMBL" id="SOBG01000001">
    <property type="protein sequence ID" value="TDT72306.1"/>
    <property type="molecule type" value="Genomic_DNA"/>
</dbReference>
<protein>
    <recommendedName>
        <fullName evidence="3">DUF4178 domain-containing protein</fullName>
    </recommendedName>
</protein>
<sequence>MSNYTETGTGRIQKVSIKPEDVQLSDFIVIDDTWYEITAIYKYIDVEDDDDYWFDFTGVNEIGEKVYIGVDKNEEYIWEYSIWKIIPKSEVKTHEDMKNITYDNHKTTIKYKDIKYKLYDDNNMLYEAHVISWVNGRNKNPISYPVWISDLEDKTGEKFLSIEVDEDNVVEVSIGEYISNVELIKNEKNIKQKDSILKKLKNLFK</sequence>
<name>A0AA46E072_9FUSO</name>
<accession>A0AA46E072</accession>
<proteinExistence type="predicted"/>
<organism evidence="1 2">
    <name type="scientific">Hypnocyclicus thermotrophus</name>
    <dbReference type="NCBI Taxonomy" id="1627895"/>
    <lineage>
        <taxon>Bacteria</taxon>
        <taxon>Fusobacteriati</taxon>
        <taxon>Fusobacteriota</taxon>
        <taxon>Fusobacteriia</taxon>
        <taxon>Fusobacteriales</taxon>
        <taxon>Fusobacteriaceae</taxon>
        <taxon>Hypnocyclicus</taxon>
    </lineage>
</organism>
<keyword evidence="2" id="KW-1185">Reference proteome</keyword>
<dbReference type="RefSeq" id="WP_134111851.1">
    <property type="nucleotide sequence ID" value="NZ_SOBG01000001.1"/>
</dbReference>
<dbReference type="Proteomes" id="UP000294678">
    <property type="component" value="Unassembled WGS sequence"/>
</dbReference>
<evidence type="ECO:0000313" key="1">
    <source>
        <dbReference type="EMBL" id="TDT72306.1"/>
    </source>
</evidence>
<gene>
    <name evidence="1" type="ORF">EV215_0094</name>
</gene>
<dbReference type="AlphaFoldDB" id="A0AA46E072"/>
<comment type="caution">
    <text evidence="1">The sequence shown here is derived from an EMBL/GenBank/DDBJ whole genome shotgun (WGS) entry which is preliminary data.</text>
</comment>
<evidence type="ECO:0008006" key="3">
    <source>
        <dbReference type="Google" id="ProtNLM"/>
    </source>
</evidence>
<reference evidence="1 2" key="1">
    <citation type="submission" date="2019-03" db="EMBL/GenBank/DDBJ databases">
        <title>Genomic Encyclopedia of Type Strains, Phase IV (KMG-IV): sequencing the most valuable type-strain genomes for metagenomic binning, comparative biology and taxonomic classification.</title>
        <authorList>
            <person name="Goeker M."/>
        </authorList>
    </citation>
    <scope>NUCLEOTIDE SEQUENCE [LARGE SCALE GENOMIC DNA]</scope>
    <source>
        <strain evidence="1 2">DSM 100055</strain>
    </source>
</reference>
<evidence type="ECO:0000313" key="2">
    <source>
        <dbReference type="Proteomes" id="UP000294678"/>
    </source>
</evidence>